<evidence type="ECO:0000259" key="14">
    <source>
        <dbReference type="PROSITE" id="PS50850"/>
    </source>
</evidence>
<feature type="transmembrane region" description="Helical" evidence="12">
    <location>
        <begin position="303"/>
        <end position="330"/>
    </location>
</feature>
<evidence type="ECO:0000256" key="9">
    <source>
        <dbReference type="ARBA" id="ARBA00023201"/>
    </source>
</evidence>
<feature type="transmembrane region" description="Helical" evidence="12">
    <location>
        <begin position="262"/>
        <end position="282"/>
    </location>
</feature>
<dbReference type="AlphaFoldDB" id="A0ABD0YMJ2"/>
<comment type="function">
    <text evidence="10">May be an inorganic phosphate cotransporter.</text>
</comment>
<feature type="transmembrane region" description="Helical" evidence="12">
    <location>
        <begin position="229"/>
        <end position="250"/>
    </location>
</feature>
<evidence type="ECO:0000256" key="5">
    <source>
        <dbReference type="ARBA" id="ARBA00022847"/>
    </source>
</evidence>
<evidence type="ECO:0000256" key="3">
    <source>
        <dbReference type="ARBA" id="ARBA00022448"/>
    </source>
</evidence>
<name>A0ABD0YMJ2_9HEMI</name>
<dbReference type="FunFam" id="1.20.1250.20:FF:000003">
    <property type="entry name" value="Solute carrier family 17 member 3"/>
    <property type="match status" value="1"/>
</dbReference>
<feature type="transmembrane region" description="Helical" evidence="12">
    <location>
        <begin position="96"/>
        <end position="115"/>
    </location>
</feature>
<comment type="caution">
    <text evidence="15">The sequence shown here is derived from an EMBL/GenBank/DDBJ whole genome shotgun (WGS) entry which is preliminary data.</text>
</comment>
<evidence type="ECO:0000256" key="2">
    <source>
        <dbReference type="ARBA" id="ARBA00008586"/>
    </source>
</evidence>
<keyword evidence="7" id="KW-0915">Sodium</keyword>
<reference evidence="15 16" key="1">
    <citation type="submission" date="2024-07" db="EMBL/GenBank/DDBJ databases">
        <title>Chromosome-level genome assembly of the water stick insect Ranatra chinensis (Heteroptera: Nepidae).</title>
        <authorList>
            <person name="Liu X."/>
        </authorList>
    </citation>
    <scope>NUCLEOTIDE SEQUENCE [LARGE SCALE GENOMIC DNA]</scope>
    <source>
        <strain evidence="15">Cailab_2021Rc</strain>
        <tissue evidence="15">Muscle</tissue>
    </source>
</reference>
<protein>
    <recommendedName>
        <fullName evidence="11">Putative inorganic phosphate cotransporter</fullName>
    </recommendedName>
</protein>
<dbReference type="PANTHER" id="PTHR11662">
    <property type="entry name" value="SOLUTE CARRIER FAMILY 17"/>
    <property type="match status" value="1"/>
</dbReference>
<dbReference type="PROSITE" id="PS50850">
    <property type="entry name" value="MFS"/>
    <property type="match status" value="1"/>
</dbReference>
<keyword evidence="8 12" id="KW-0472">Membrane</keyword>
<evidence type="ECO:0000313" key="16">
    <source>
        <dbReference type="Proteomes" id="UP001558652"/>
    </source>
</evidence>
<dbReference type="Gene3D" id="1.20.1250.20">
    <property type="entry name" value="MFS general substrate transporter like domains"/>
    <property type="match status" value="2"/>
</dbReference>
<accession>A0ABD0YMJ2</accession>
<evidence type="ECO:0000256" key="7">
    <source>
        <dbReference type="ARBA" id="ARBA00023053"/>
    </source>
</evidence>
<dbReference type="InterPro" id="IPR020846">
    <property type="entry name" value="MFS_dom"/>
</dbReference>
<keyword evidence="3" id="KW-0813">Transport</keyword>
<feature type="signal peptide" evidence="13">
    <location>
        <begin position="1"/>
        <end position="18"/>
    </location>
</feature>
<keyword evidence="13" id="KW-0732">Signal</keyword>
<comment type="similarity">
    <text evidence="2">Belongs to the major facilitator superfamily. Sodium/anion cotransporter family.</text>
</comment>
<evidence type="ECO:0000256" key="12">
    <source>
        <dbReference type="SAM" id="Phobius"/>
    </source>
</evidence>
<dbReference type="Proteomes" id="UP001558652">
    <property type="component" value="Unassembled WGS sequence"/>
</dbReference>
<keyword evidence="9" id="KW-0406">Ion transport</keyword>
<evidence type="ECO:0000256" key="6">
    <source>
        <dbReference type="ARBA" id="ARBA00022989"/>
    </source>
</evidence>
<sequence length="431" mass="46857">MFFGLLLAYALRANLSVAIVAMTVYPPENPNFPVLEWTPGEKGMVLSSFFWGYIVLQVPAGLLARRFGPCKLLAGALIASGVLTIVTPVAATKGGWVAVVVTRVLTGLSQGFVYPCVNTHMSKWALPRERSKMFSFAFSGTQVGTMVMMLIGGVLAAGAGGWPSIFYVSGAVGVVWGILCAIFGADSPDQHRTISAKERSYINSALINNSRSNNKMTTPWRDIITSPPLWALMSAHVGNCWGFWTLLTLMPTYISGNGFLSALPYFAMWVTSVLFGIIADYINTRKILPLNVSRKMWNSIAHYGEALALLGLAYLHTISWAIVLLTISIALNSGTYLGYLTNHLDLSPNFAGTLMGITNGISTIASILGPLVSSWIVTDESSVSQWRIVFLISAAIFFVGNTLFIIFGSTEIQKWNTPKEERDSLKMPSRA</sequence>
<dbReference type="InterPro" id="IPR011701">
    <property type="entry name" value="MFS"/>
</dbReference>
<keyword evidence="4 12" id="KW-0812">Transmembrane</keyword>
<feature type="transmembrane region" description="Helical" evidence="12">
    <location>
        <begin position="165"/>
        <end position="185"/>
    </location>
</feature>
<dbReference type="CDD" id="cd17318">
    <property type="entry name" value="MFS_SLC17"/>
    <property type="match status" value="1"/>
</dbReference>
<evidence type="ECO:0000256" key="10">
    <source>
        <dbReference type="ARBA" id="ARBA00054632"/>
    </source>
</evidence>
<dbReference type="Pfam" id="PF07690">
    <property type="entry name" value="MFS_1"/>
    <property type="match status" value="1"/>
</dbReference>
<dbReference type="PANTHER" id="PTHR11662:SF280">
    <property type="entry name" value="FI21844P1-RELATED"/>
    <property type="match status" value="1"/>
</dbReference>
<evidence type="ECO:0000256" key="1">
    <source>
        <dbReference type="ARBA" id="ARBA00004141"/>
    </source>
</evidence>
<evidence type="ECO:0000256" key="11">
    <source>
        <dbReference type="ARBA" id="ARBA00068450"/>
    </source>
</evidence>
<feature type="transmembrane region" description="Helical" evidence="12">
    <location>
        <begin position="350"/>
        <end position="376"/>
    </location>
</feature>
<evidence type="ECO:0000313" key="15">
    <source>
        <dbReference type="EMBL" id="KAL1132485.1"/>
    </source>
</evidence>
<dbReference type="InterPro" id="IPR036259">
    <property type="entry name" value="MFS_trans_sf"/>
</dbReference>
<evidence type="ECO:0000256" key="8">
    <source>
        <dbReference type="ARBA" id="ARBA00023136"/>
    </source>
</evidence>
<dbReference type="SUPFAM" id="SSF103473">
    <property type="entry name" value="MFS general substrate transporter"/>
    <property type="match status" value="1"/>
</dbReference>
<dbReference type="InterPro" id="IPR050382">
    <property type="entry name" value="MFS_Na/Anion_cotransporter"/>
</dbReference>
<gene>
    <name evidence="15" type="ORF">AAG570_010440</name>
</gene>
<feature type="domain" description="Major facilitator superfamily (MFS) profile" evidence="14">
    <location>
        <begin position="2"/>
        <end position="412"/>
    </location>
</feature>
<keyword evidence="6 12" id="KW-1133">Transmembrane helix</keyword>
<dbReference type="GO" id="GO:0006814">
    <property type="term" value="P:sodium ion transport"/>
    <property type="evidence" value="ECO:0007669"/>
    <property type="project" value="UniProtKB-KW"/>
</dbReference>
<keyword evidence="9" id="KW-0739">Sodium transport</keyword>
<dbReference type="GO" id="GO:0015293">
    <property type="term" value="F:symporter activity"/>
    <property type="evidence" value="ECO:0007669"/>
    <property type="project" value="UniProtKB-KW"/>
</dbReference>
<proteinExistence type="inferred from homology"/>
<dbReference type="GO" id="GO:0016020">
    <property type="term" value="C:membrane"/>
    <property type="evidence" value="ECO:0007669"/>
    <property type="project" value="UniProtKB-SubCell"/>
</dbReference>
<comment type="subcellular location">
    <subcellularLocation>
        <location evidence="1">Membrane</location>
        <topology evidence="1">Multi-pass membrane protein</topology>
    </subcellularLocation>
</comment>
<organism evidence="15 16">
    <name type="scientific">Ranatra chinensis</name>
    <dbReference type="NCBI Taxonomy" id="642074"/>
    <lineage>
        <taxon>Eukaryota</taxon>
        <taxon>Metazoa</taxon>
        <taxon>Ecdysozoa</taxon>
        <taxon>Arthropoda</taxon>
        <taxon>Hexapoda</taxon>
        <taxon>Insecta</taxon>
        <taxon>Pterygota</taxon>
        <taxon>Neoptera</taxon>
        <taxon>Paraneoptera</taxon>
        <taxon>Hemiptera</taxon>
        <taxon>Heteroptera</taxon>
        <taxon>Panheteroptera</taxon>
        <taxon>Nepomorpha</taxon>
        <taxon>Nepidae</taxon>
        <taxon>Ranatrinae</taxon>
        <taxon>Ranatra</taxon>
    </lineage>
</organism>
<feature type="transmembrane region" description="Helical" evidence="12">
    <location>
        <begin position="45"/>
        <end position="65"/>
    </location>
</feature>
<evidence type="ECO:0000256" key="13">
    <source>
        <dbReference type="SAM" id="SignalP"/>
    </source>
</evidence>
<feature type="transmembrane region" description="Helical" evidence="12">
    <location>
        <begin position="136"/>
        <end position="159"/>
    </location>
</feature>
<feature type="chain" id="PRO_5044877742" description="Putative inorganic phosphate cotransporter" evidence="13">
    <location>
        <begin position="19"/>
        <end position="431"/>
    </location>
</feature>
<feature type="transmembrane region" description="Helical" evidence="12">
    <location>
        <begin position="72"/>
        <end position="90"/>
    </location>
</feature>
<feature type="transmembrane region" description="Helical" evidence="12">
    <location>
        <begin position="388"/>
        <end position="407"/>
    </location>
</feature>
<keyword evidence="16" id="KW-1185">Reference proteome</keyword>
<evidence type="ECO:0000256" key="4">
    <source>
        <dbReference type="ARBA" id="ARBA00022692"/>
    </source>
</evidence>
<dbReference type="FunFam" id="1.20.1250.20:FF:000144">
    <property type="entry name" value="Picot, isoform B"/>
    <property type="match status" value="1"/>
</dbReference>
<dbReference type="EMBL" id="JBFDAA010000005">
    <property type="protein sequence ID" value="KAL1132485.1"/>
    <property type="molecule type" value="Genomic_DNA"/>
</dbReference>
<keyword evidence="5" id="KW-0769">Symport</keyword>